<feature type="domain" description="Fork-head" evidence="7">
    <location>
        <begin position="23"/>
        <end position="90"/>
    </location>
</feature>
<feature type="region of interest" description="Disordered" evidence="6">
    <location>
        <begin position="88"/>
        <end position="184"/>
    </location>
</feature>
<dbReference type="PANTHER" id="PTHR11829:SF361">
    <property type="entry name" value="FORKHEAD BOX PROTEIN D4-LIKE 1"/>
    <property type="match status" value="1"/>
</dbReference>
<feature type="compositionally biased region" description="Low complexity" evidence="6">
    <location>
        <begin position="88"/>
        <end position="103"/>
    </location>
</feature>
<evidence type="ECO:0000256" key="2">
    <source>
        <dbReference type="ARBA" id="ARBA00023015"/>
    </source>
</evidence>
<dbReference type="GO" id="GO:0030154">
    <property type="term" value="P:cell differentiation"/>
    <property type="evidence" value="ECO:0007669"/>
    <property type="project" value="TreeGrafter"/>
</dbReference>
<gene>
    <name evidence="8" type="ORF">PODLI_1B003449</name>
</gene>
<dbReference type="SMART" id="SM00339">
    <property type="entry name" value="FH"/>
    <property type="match status" value="1"/>
</dbReference>
<evidence type="ECO:0000313" key="8">
    <source>
        <dbReference type="EMBL" id="CAI5786816.1"/>
    </source>
</evidence>
<dbReference type="InterPro" id="IPR001766">
    <property type="entry name" value="Fork_head_dom"/>
</dbReference>
<dbReference type="GO" id="GO:0005634">
    <property type="term" value="C:nucleus"/>
    <property type="evidence" value="ECO:0007669"/>
    <property type="project" value="UniProtKB-SubCell"/>
</dbReference>
<evidence type="ECO:0000256" key="4">
    <source>
        <dbReference type="ARBA" id="ARBA00023163"/>
    </source>
</evidence>
<dbReference type="PRINTS" id="PR00053">
    <property type="entry name" value="FORKHEAD"/>
</dbReference>
<dbReference type="InterPro" id="IPR036388">
    <property type="entry name" value="WH-like_DNA-bd_sf"/>
</dbReference>
<dbReference type="GO" id="GO:0009653">
    <property type="term" value="P:anatomical structure morphogenesis"/>
    <property type="evidence" value="ECO:0007669"/>
    <property type="project" value="TreeGrafter"/>
</dbReference>
<dbReference type="InterPro" id="IPR018122">
    <property type="entry name" value="TF_fork_head_CS_1"/>
</dbReference>
<feature type="DNA-binding region" description="Fork-head" evidence="5">
    <location>
        <begin position="23"/>
        <end position="90"/>
    </location>
</feature>
<feature type="region of interest" description="Disordered" evidence="6">
    <location>
        <begin position="1"/>
        <end position="21"/>
    </location>
</feature>
<comment type="subcellular location">
    <subcellularLocation>
        <location evidence="1 5">Nucleus</location>
    </subcellularLocation>
</comment>
<dbReference type="InterPro" id="IPR036390">
    <property type="entry name" value="WH_DNA-bd_sf"/>
</dbReference>
<evidence type="ECO:0000256" key="6">
    <source>
        <dbReference type="SAM" id="MobiDB-lite"/>
    </source>
</evidence>
<evidence type="ECO:0000313" key="9">
    <source>
        <dbReference type="Proteomes" id="UP001178461"/>
    </source>
</evidence>
<evidence type="ECO:0000256" key="5">
    <source>
        <dbReference type="PROSITE-ProRule" id="PRU00089"/>
    </source>
</evidence>
<evidence type="ECO:0000256" key="1">
    <source>
        <dbReference type="ARBA" id="ARBA00004123"/>
    </source>
</evidence>
<keyword evidence="4" id="KW-0804">Transcription</keyword>
<sequence length="184" mass="19387">MGKKSSPSRAAGRCSAGRRRPAKPPYSYIALIAMAIAQSPRQKLSLSGICAFIRGCFPYYGERFPASIRHNLSLHDCFVKVPRSPATPAKEALQAAPAAFPGGPRRPDPAPPPAAAAARLRAARGERPPGAEGGLGRGPRSCSFSIESILRGPSPIPPALRSSRSPPEEGQPRARIAAEGCERC</sequence>
<keyword evidence="2" id="KW-0805">Transcription regulation</keyword>
<dbReference type="PROSITE" id="PS50039">
    <property type="entry name" value="FORK_HEAD_3"/>
    <property type="match status" value="1"/>
</dbReference>
<dbReference type="Proteomes" id="UP001178461">
    <property type="component" value="Chromosome 11"/>
</dbReference>
<organism evidence="8 9">
    <name type="scientific">Podarcis lilfordi</name>
    <name type="common">Lilford's wall lizard</name>
    <dbReference type="NCBI Taxonomy" id="74358"/>
    <lineage>
        <taxon>Eukaryota</taxon>
        <taxon>Metazoa</taxon>
        <taxon>Chordata</taxon>
        <taxon>Craniata</taxon>
        <taxon>Vertebrata</taxon>
        <taxon>Euteleostomi</taxon>
        <taxon>Lepidosauria</taxon>
        <taxon>Squamata</taxon>
        <taxon>Bifurcata</taxon>
        <taxon>Unidentata</taxon>
        <taxon>Episquamata</taxon>
        <taxon>Laterata</taxon>
        <taxon>Lacertibaenia</taxon>
        <taxon>Lacertidae</taxon>
        <taxon>Podarcis</taxon>
    </lineage>
</organism>
<proteinExistence type="predicted"/>
<keyword evidence="5" id="KW-0539">Nucleus</keyword>
<evidence type="ECO:0000259" key="7">
    <source>
        <dbReference type="PROSITE" id="PS50039"/>
    </source>
</evidence>
<dbReference type="PROSITE" id="PS00657">
    <property type="entry name" value="FORK_HEAD_1"/>
    <property type="match status" value="1"/>
</dbReference>
<keyword evidence="3 5" id="KW-0238">DNA-binding</keyword>
<dbReference type="EMBL" id="OX395136">
    <property type="protein sequence ID" value="CAI5786816.1"/>
    <property type="molecule type" value="Genomic_DNA"/>
</dbReference>
<evidence type="ECO:0000256" key="3">
    <source>
        <dbReference type="ARBA" id="ARBA00023125"/>
    </source>
</evidence>
<name>A0AA35KYW2_9SAUR</name>
<dbReference type="InterPro" id="IPR050211">
    <property type="entry name" value="FOX_domain-containing"/>
</dbReference>
<accession>A0AA35KYW2</accession>
<dbReference type="Gene3D" id="1.10.10.10">
    <property type="entry name" value="Winged helix-like DNA-binding domain superfamily/Winged helix DNA-binding domain"/>
    <property type="match status" value="1"/>
</dbReference>
<protein>
    <submittedName>
        <fullName evidence="8">Box D4-like 3</fullName>
    </submittedName>
</protein>
<dbReference type="PANTHER" id="PTHR11829">
    <property type="entry name" value="FORKHEAD BOX PROTEIN"/>
    <property type="match status" value="1"/>
</dbReference>
<feature type="compositionally biased region" description="Low complexity" evidence="6">
    <location>
        <begin position="1"/>
        <end position="15"/>
    </location>
</feature>
<dbReference type="Pfam" id="PF00250">
    <property type="entry name" value="Forkhead"/>
    <property type="match status" value="1"/>
</dbReference>
<reference evidence="8" key="1">
    <citation type="submission" date="2022-12" db="EMBL/GenBank/DDBJ databases">
        <authorList>
            <person name="Alioto T."/>
            <person name="Alioto T."/>
            <person name="Gomez Garrido J."/>
        </authorList>
    </citation>
    <scope>NUCLEOTIDE SEQUENCE</scope>
</reference>
<dbReference type="GO" id="GO:0000981">
    <property type="term" value="F:DNA-binding transcription factor activity, RNA polymerase II-specific"/>
    <property type="evidence" value="ECO:0007669"/>
    <property type="project" value="TreeGrafter"/>
</dbReference>
<dbReference type="SUPFAM" id="SSF46785">
    <property type="entry name" value="Winged helix' DNA-binding domain"/>
    <property type="match status" value="1"/>
</dbReference>
<dbReference type="GO" id="GO:0000978">
    <property type="term" value="F:RNA polymerase II cis-regulatory region sequence-specific DNA binding"/>
    <property type="evidence" value="ECO:0007669"/>
    <property type="project" value="TreeGrafter"/>
</dbReference>
<keyword evidence="9" id="KW-1185">Reference proteome</keyword>
<dbReference type="AlphaFoldDB" id="A0AA35KYW2"/>